<evidence type="ECO:0000313" key="2">
    <source>
        <dbReference type="Proteomes" id="UP001153954"/>
    </source>
</evidence>
<dbReference type="PANTHER" id="PTHR47326">
    <property type="entry name" value="TRANSPOSABLE ELEMENT TC3 TRANSPOSASE-LIKE PROTEIN"/>
    <property type="match status" value="1"/>
</dbReference>
<proteinExistence type="predicted"/>
<comment type="caution">
    <text evidence="1">The sequence shown here is derived from an EMBL/GenBank/DDBJ whole genome shotgun (WGS) entry which is preliminary data.</text>
</comment>
<evidence type="ECO:0008006" key="3">
    <source>
        <dbReference type="Google" id="ProtNLM"/>
    </source>
</evidence>
<dbReference type="InterPro" id="IPR036397">
    <property type="entry name" value="RNaseH_sf"/>
</dbReference>
<dbReference type="Gene3D" id="3.30.420.10">
    <property type="entry name" value="Ribonuclease H-like superfamily/Ribonuclease H"/>
    <property type="match status" value="1"/>
</dbReference>
<dbReference type="EMBL" id="CAKOGL010000016">
    <property type="protein sequence ID" value="CAH2096021.1"/>
    <property type="molecule type" value="Genomic_DNA"/>
</dbReference>
<dbReference type="Proteomes" id="UP001153954">
    <property type="component" value="Unassembled WGS sequence"/>
</dbReference>
<dbReference type="AlphaFoldDB" id="A0AAU9UDM2"/>
<dbReference type="PANTHER" id="PTHR47326:SF1">
    <property type="entry name" value="HTH PSQ-TYPE DOMAIN-CONTAINING PROTEIN"/>
    <property type="match status" value="1"/>
</dbReference>
<protein>
    <recommendedName>
        <fullName evidence="3">Transposase</fullName>
    </recommendedName>
</protein>
<accession>A0AAU9UDM2</accession>
<gene>
    <name evidence="1" type="ORF">EEDITHA_LOCUS11407</name>
</gene>
<sequence length="86" mass="10303">MHLYEIKLAQELKPQDAGQRLDCINQMIERFPTFTNILFSDEAHFHFNAHVNKQNYRYWSARNPKQKYQKPLHSPKVTVWVAMSAR</sequence>
<name>A0AAU9UDM2_EUPED</name>
<keyword evidence="2" id="KW-1185">Reference proteome</keyword>
<organism evidence="1 2">
    <name type="scientific">Euphydryas editha</name>
    <name type="common">Edith's checkerspot</name>
    <dbReference type="NCBI Taxonomy" id="104508"/>
    <lineage>
        <taxon>Eukaryota</taxon>
        <taxon>Metazoa</taxon>
        <taxon>Ecdysozoa</taxon>
        <taxon>Arthropoda</taxon>
        <taxon>Hexapoda</taxon>
        <taxon>Insecta</taxon>
        <taxon>Pterygota</taxon>
        <taxon>Neoptera</taxon>
        <taxon>Endopterygota</taxon>
        <taxon>Lepidoptera</taxon>
        <taxon>Glossata</taxon>
        <taxon>Ditrysia</taxon>
        <taxon>Papilionoidea</taxon>
        <taxon>Nymphalidae</taxon>
        <taxon>Nymphalinae</taxon>
        <taxon>Euphydryas</taxon>
    </lineage>
</organism>
<evidence type="ECO:0000313" key="1">
    <source>
        <dbReference type="EMBL" id="CAH2096021.1"/>
    </source>
</evidence>
<reference evidence="1" key="1">
    <citation type="submission" date="2022-03" db="EMBL/GenBank/DDBJ databases">
        <authorList>
            <person name="Tunstrom K."/>
        </authorList>
    </citation>
    <scope>NUCLEOTIDE SEQUENCE</scope>
</reference>
<dbReference type="GO" id="GO:0003676">
    <property type="term" value="F:nucleic acid binding"/>
    <property type="evidence" value="ECO:0007669"/>
    <property type="project" value="InterPro"/>
</dbReference>